<evidence type="ECO:0000313" key="10">
    <source>
        <dbReference type="EMBL" id="KAJ8311673.1"/>
    </source>
</evidence>
<evidence type="ECO:0000256" key="5">
    <source>
        <dbReference type="ARBA" id="ARBA00022833"/>
    </source>
</evidence>
<dbReference type="Pfam" id="PF00096">
    <property type="entry name" value="zf-C2H2"/>
    <property type="match status" value="1"/>
</dbReference>
<evidence type="ECO:0000256" key="3">
    <source>
        <dbReference type="ARBA" id="ARBA00022737"/>
    </source>
</evidence>
<evidence type="ECO:0000256" key="7">
    <source>
        <dbReference type="PROSITE-ProRule" id="PRU00042"/>
    </source>
</evidence>
<protein>
    <recommendedName>
        <fullName evidence="9">C2H2-type domain-containing protein</fullName>
    </recommendedName>
</protein>
<evidence type="ECO:0000256" key="6">
    <source>
        <dbReference type="ARBA" id="ARBA00023242"/>
    </source>
</evidence>
<dbReference type="InterPro" id="IPR013087">
    <property type="entry name" value="Znf_C2H2_type"/>
</dbReference>
<dbReference type="PROSITE" id="PS50157">
    <property type="entry name" value="ZINC_FINGER_C2H2_2"/>
    <property type="match status" value="3"/>
</dbReference>
<evidence type="ECO:0000256" key="2">
    <source>
        <dbReference type="ARBA" id="ARBA00022723"/>
    </source>
</evidence>
<feature type="compositionally biased region" description="Polar residues" evidence="8">
    <location>
        <begin position="736"/>
        <end position="747"/>
    </location>
</feature>
<keyword evidence="4 7" id="KW-0863">Zinc-finger</keyword>
<feature type="domain" description="C2H2-type" evidence="9">
    <location>
        <begin position="258"/>
        <end position="285"/>
    </location>
</feature>
<dbReference type="PANTHER" id="PTHR24394">
    <property type="entry name" value="ZINC FINGER PROTEIN"/>
    <property type="match status" value="1"/>
</dbReference>
<dbReference type="SMART" id="SM00355">
    <property type="entry name" value="ZnF_C2H2"/>
    <property type="match status" value="4"/>
</dbReference>
<dbReference type="InterPro" id="IPR036236">
    <property type="entry name" value="Znf_C2H2_sf"/>
</dbReference>
<feature type="region of interest" description="Disordered" evidence="8">
    <location>
        <begin position="904"/>
        <end position="926"/>
    </location>
</feature>
<dbReference type="PROSITE" id="PS00018">
    <property type="entry name" value="EF_HAND_1"/>
    <property type="match status" value="1"/>
</dbReference>
<dbReference type="InterPro" id="IPR018247">
    <property type="entry name" value="EF_Hand_1_Ca_BS"/>
</dbReference>
<evidence type="ECO:0000256" key="4">
    <source>
        <dbReference type="ARBA" id="ARBA00022771"/>
    </source>
</evidence>
<proteinExistence type="predicted"/>
<feature type="domain" description="C2H2-type" evidence="9">
    <location>
        <begin position="381"/>
        <end position="409"/>
    </location>
</feature>
<dbReference type="SUPFAM" id="SSF57667">
    <property type="entry name" value="beta-beta-alpha zinc fingers"/>
    <property type="match status" value="2"/>
</dbReference>
<keyword evidence="3" id="KW-0677">Repeat</keyword>
<dbReference type="Gene3D" id="3.30.160.60">
    <property type="entry name" value="Classic Zinc Finger"/>
    <property type="match status" value="2"/>
</dbReference>
<evidence type="ECO:0000256" key="8">
    <source>
        <dbReference type="SAM" id="MobiDB-lite"/>
    </source>
</evidence>
<feature type="compositionally biased region" description="Basic residues" evidence="8">
    <location>
        <begin position="399"/>
        <end position="415"/>
    </location>
</feature>
<feature type="region of interest" description="Disordered" evidence="8">
    <location>
        <begin position="736"/>
        <end position="777"/>
    </location>
</feature>
<name>A0ABQ9F2P8_TEGGR</name>
<sequence length="1340" mass="150852">MADPVVTDKSCNNQNNKLILTDTIVTDKGSNLGNNKPITADHIVINMVSSHSCGFEIDETGQDHNGTQKIVSKSKIKKVHCHGNKIEMIFSNENKSELQPRVKGHTTSKQKEIDDIGISCYHGDGILNENQGKITICDKQIKKKHTNELIRNENLNEEECNKSVRKKNSKERECNEPIRKENTKEEECNEPIRKENTKEEECNEPIRKENTKEEECNKSIRKENTNERENNTKLNEPIIQECTNEEKLNDPIKSQKTYECLACNKTFEHQFSLQLHQNEHLNKRIYCKQCPRSFVLQWRYVNHLKWHVDQSKKKLNKPFKIHYNWKIFKKMAGYKLTSYMSKSGDLMSKSDYLKCNLCGLSFSRRYSLQLHKMKHSGFLPYKCNKCGNKYLRNCHLARHRMSKHKGKAKKKKTKTTKNSPEIGTKTMGTVVKGGTNEKTSLESLQNNVLSKSNKIHRTIESFKRKSKLKQRKQFRSRKKIVMSGLEIAKKLTKGSEKTVGMKEIKREKNILKLKLNKNLKKENLKKFSLDGKTKSVKCGDLLLNTGGAIRLSENLIVQERSNLSEKTKKPTTSGEKLKRQNDIVKKFRSHNPGSSDSITTIVPCSVKVRRRQSIDKRINDKNDSGEVTTEEVFFHPNNLGKVTTAKVPNNPHDSGEVTTAKVSNDPHDSGEVTTAKVPNIPQDSGEVTTARVPNDLHDPGEVTTAKVPNNPHDSGEIATATVPDDLHDSGELTTAKVFNNPQDSGEVTTARVPNDLHDSGEVTTAKVPNNPHDSGEVATATVPVDLHDSGEVTTAKVLNDLHDSGEVTTAKVLNDLHDLGEVPTAKVPNDLHDSGEVTTAKVPNDLHDSGEVTTAKVPNDLHDSGEVTTANVPNDLHDSGEVTTKKVLNQHGFEVNILRAIKPSDLHDSEEENDEERNPNNLHDSEVEIEKARNSNKHLSHQEKDIVSSILMCENNYKENNPNEQSLIKTSVEKKNLQKRKKINIESEHIKCSKQNNELNKTSDDDELPELISYVALTQCENELQGQDQCVLQGQGQVKNNSEKLVQGYDNGDKIVPLLEKMKHFDSISSTMSSENQISGDTAFKENFSIEKPSRAENVEMSKILPNIKEPDNSERRHYNLSRAGLVIKYRAKAFATKDNTSMNENVSDQINDMTKRMSRGKLNFIDSVDESDGFHFNGDIWKISRPYEAELNNNDEVDTAEHVDECTNPKGVNSSVDNLTEHFPGNEVGESFIGENTEVMPNIIYGDIVEKFADDHIVKFETKSTLKLPNVPLHHLNSATVMLDRIDVDNRGSYIMPGGDHVTAEDLASSEQVTIINFAYTPGQHDTESSGHFEGEHNS</sequence>
<feature type="compositionally biased region" description="Low complexity" evidence="8">
    <location>
        <begin position="423"/>
        <end position="432"/>
    </location>
</feature>
<feature type="region of interest" description="Disordered" evidence="8">
    <location>
        <begin position="826"/>
        <end position="880"/>
    </location>
</feature>
<evidence type="ECO:0000313" key="11">
    <source>
        <dbReference type="Proteomes" id="UP001217089"/>
    </source>
</evidence>
<keyword evidence="2" id="KW-0479">Metal-binding</keyword>
<dbReference type="EMBL" id="JARBDR010000496">
    <property type="protein sequence ID" value="KAJ8311673.1"/>
    <property type="molecule type" value="Genomic_DNA"/>
</dbReference>
<feature type="region of interest" description="Disordered" evidence="8">
    <location>
        <begin position="399"/>
        <end position="432"/>
    </location>
</feature>
<comment type="caution">
    <text evidence="10">The sequence shown here is derived from an EMBL/GenBank/DDBJ whole genome shotgun (WGS) entry which is preliminary data.</text>
</comment>
<gene>
    <name evidence="10" type="ORF">KUTeg_011028</name>
</gene>
<dbReference type="Proteomes" id="UP001217089">
    <property type="component" value="Unassembled WGS sequence"/>
</dbReference>
<keyword evidence="5" id="KW-0862">Zinc</keyword>
<evidence type="ECO:0000256" key="1">
    <source>
        <dbReference type="ARBA" id="ARBA00004123"/>
    </source>
</evidence>
<comment type="subcellular location">
    <subcellularLocation>
        <location evidence="1">Nucleus</location>
    </subcellularLocation>
</comment>
<dbReference type="PANTHER" id="PTHR24394:SF29">
    <property type="entry name" value="MYONEURIN"/>
    <property type="match status" value="1"/>
</dbReference>
<dbReference type="PROSITE" id="PS00028">
    <property type="entry name" value="ZINC_FINGER_C2H2_1"/>
    <property type="match status" value="4"/>
</dbReference>
<feature type="domain" description="C2H2-type" evidence="9">
    <location>
        <begin position="353"/>
        <end position="380"/>
    </location>
</feature>
<accession>A0ABQ9F2P8</accession>
<reference evidence="10 11" key="1">
    <citation type="submission" date="2022-12" db="EMBL/GenBank/DDBJ databases">
        <title>Chromosome-level genome of Tegillarca granosa.</title>
        <authorList>
            <person name="Kim J."/>
        </authorList>
    </citation>
    <scope>NUCLEOTIDE SEQUENCE [LARGE SCALE GENOMIC DNA]</scope>
    <source>
        <strain evidence="10">Teg-2019</strain>
        <tissue evidence="10">Adductor muscle</tissue>
    </source>
</reference>
<keyword evidence="6" id="KW-0539">Nucleus</keyword>
<organism evidence="10 11">
    <name type="scientific">Tegillarca granosa</name>
    <name type="common">Malaysian cockle</name>
    <name type="synonym">Anadara granosa</name>
    <dbReference type="NCBI Taxonomy" id="220873"/>
    <lineage>
        <taxon>Eukaryota</taxon>
        <taxon>Metazoa</taxon>
        <taxon>Spiralia</taxon>
        <taxon>Lophotrochozoa</taxon>
        <taxon>Mollusca</taxon>
        <taxon>Bivalvia</taxon>
        <taxon>Autobranchia</taxon>
        <taxon>Pteriomorphia</taxon>
        <taxon>Arcoida</taxon>
        <taxon>Arcoidea</taxon>
        <taxon>Arcidae</taxon>
        <taxon>Tegillarca</taxon>
    </lineage>
</organism>
<keyword evidence="11" id="KW-1185">Reference proteome</keyword>
<feature type="region of interest" description="Disordered" evidence="8">
    <location>
        <begin position="641"/>
        <end position="717"/>
    </location>
</feature>
<evidence type="ECO:0000259" key="9">
    <source>
        <dbReference type="PROSITE" id="PS50157"/>
    </source>
</evidence>